<dbReference type="VEuPathDB" id="TriTrypDB:TvY486_0400740"/>
<name>G0TTX6_TRYVY</name>
<evidence type="ECO:0000256" key="1">
    <source>
        <dbReference type="SAM" id="Phobius"/>
    </source>
</evidence>
<sequence>MDLKFSAVSYVPALGYSTYFVATVLATVVLAVLIMRFVYRRQDVQKVISLDMPPLDEQQRRIAAFRSLPFRGNSVASSNAQLPNRTGLDVVESRGGYRITL</sequence>
<reference evidence="2" key="1">
    <citation type="journal article" date="2012" name="Proc. Natl. Acad. Sci. U.S.A.">
        <title>Antigenic diversity is generated by distinct evolutionary mechanisms in African trypanosome species.</title>
        <authorList>
            <person name="Jackson A.P."/>
            <person name="Berry A."/>
            <person name="Aslett M."/>
            <person name="Allison H.C."/>
            <person name="Burton P."/>
            <person name="Vavrova-Anderson J."/>
            <person name="Brown R."/>
            <person name="Browne H."/>
            <person name="Corton N."/>
            <person name="Hauser H."/>
            <person name="Gamble J."/>
            <person name="Gilderthorp R."/>
            <person name="Marcello L."/>
            <person name="McQuillan J."/>
            <person name="Otto T.D."/>
            <person name="Quail M.A."/>
            <person name="Sanders M.J."/>
            <person name="van Tonder A."/>
            <person name="Ginger M.L."/>
            <person name="Field M.C."/>
            <person name="Barry J.D."/>
            <person name="Hertz-Fowler C."/>
            <person name="Berriman M."/>
        </authorList>
    </citation>
    <scope>NUCLEOTIDE SEQUENCE</scope>
    <source>
        <strain evidence="2">Y486</strain>
    </source>
</reference>
<evidence type="ECO:0000313" key="2">
    <source>
        <dbReference type="EMBL" id="CCC47409.1"/>
    </source>
</evidence>
<keyword evidence="1" id="KW-0472">Membrane</keyword>
<keyword evidence="1" id="KW-1133">Transmembrane helix</keyword>
<protein>
    <submittedName>
        <fullName evidence="2">Putative serine-palmitoyl-CoA transferase</fullName>
        <ecNumber evidence="2">2.3.1.50</ecNumber>
    </submittedName>
</protein>
<dbReference type="AlphaFoldDB" id="G0TTX6"/>
<feature type="non-terminal residue" evidence="2">
    <location>
        <position position="101"/>
    </location>
</feature>
<dbReference type="EMBL" id="HE573020">
    <property type="protein sequence ID" value="CCC47409.1"/>
    <property type="molecule type" value="Genomic_DNA"/>
</dbReference>
<dbReference type="GO" id="GO:0004758">
    <property type="term" value="F:serine C-palmitoyltransferase activity"/>
    <property type="evidence" value="ECO:0007669"/>
    <property type="project" value="UniProtKB-EC"/>
</dbReference>
<gene>
    <name evidence="2" type="ORF">TVY486_0400740</name>
</gene>
<accession>G0TTX6</accession>
<dbReference type="EC" id="2.3.1.50" evidence="2"/>
<keyword evidence="2" id="KW-0808">Transferase</keyword>
<organism evidence="2">
    <name type="scientific">Trypanosoma vivax (strain Y486)</name>
    <dbReference type="NCBI Taxonomy" id="1055687"/>
    <lineage>
        <taxon>Eukaryota</taxon>
        <taxon>Discoba</taxon>
        <taxon>Euglenozoa</taxon>
        <taxon>Kinetoplastea</taxon>
        <taxon>Metakinetoplastina</taxon>
        <taxon>Trypanosomatida</taxon>
        <taxon>Trypanosomatidae</taxon>
        <taxon>Trypanosoma</taxon>
        <taxon>Duttonella</taxon>
    </lineage>
</organism>
<feature type="transmembrane region" description="Helical" evidence="1">
    <location>
        <begin position="20"/>
        <end position="39"/>
    </location>
</feature>
<proteinExistence type="predicted"/>
<keyword evidence="1" id="KW-0812">Transmembrane</keyword>
<keyword evidence="2" id="KW-0012">Acyltransferase</keyword>